<evidence type="ECO:0000313" key="1">
    <source>
        <dbReference type="EMBL" id="ABS77328.2"/>
    </source>
</evidence>
<proteinExistence type="predicted"/>
<name>A9KET8_COXBN</name>
<dbReference type="EMBL" id="CP000733">
    <property type="protein sequence ID" value="ABS77328.2"/>
    <property type="molecule type" value="Genomic_DNA"/>
</dbReference>
<sequence>MQNRLNLYFNSLGILFRSSRYQAMNAIILVKRLGRKLTINEEDRPMTIIRNVCLITISFIGLAFTSLPASASSNEAKYHFTRCDTINPFPPHTFVPCKNVDINEKTYCLLTDGASFDVIKSENTIRCSNQRGVFAVDKQHGTTLCVVNQRQLSVQCLYQKK</sequence>
<dbReference type="AlphaFoldDB" id="A9KET8"/>
<reference evidence="1 2" key="1">
    <citation type="journal article" date="2009" name="Infect. Immun.">
        <title>Comparative genomics reveal extensive transposon-mediated genomic plasticity and diversity among potential effector proteins within the genus Coxiella.</title>
        <authorList>
            <person name="Beare P.A."/>
            <person name="Unsworth N."/>
            <person name="Andoh M."/>
            <person name="Voth D.E."/>
            <person name="Omsland A."/>
            <person name="Gilk S.D."/>
            <person name="Williams K.P."/>
            <person name="Sobral B.W."/>
            <person name="Kupko J.J.III."/>
            <person name="Porcella S.F."/>
            <person name="Samuel J.E."/>
            <person name="Heinzen R.A."/>
        </authorList>
    </citation>
    <scope>NUCLEOTIDE SEQUENCE [LARGE SCALE GENOMIC DNA]</scope>
    <source>
        <strain evidence="1 2">Dugway 5J108-111</strain>
    </source>
</reference>
<dbReference type="RefSeq" id="WP_011997364.1">
    <property type="nucleotide sequence ID" value="NC_009727.1"/>
</dbReference>
<gene>
    <name evidence="1" type="ordered locus">CBUD_1998</name>
</gene>
<accession>A9KET8</accession>
<dbReference type="KEGG" id="cbd:CBUD_1998"/>
<evidence type="ECO:0000313" key="2">
    <source>
        <dbReference type="Proteomes" id="UP000008555"/>
    </source>
</evidence>
<organism evidence="1 2">
    <name type="scientific">Coxiella burnetii (strain Dugway 5J108-111)</name>
    <dbReference type="NCBI Taxonomy" id="434922"/>
    <lineage>
        <taxon>Bacteria</taxon>
        <taxon>Pseudomonadati</taxon>
        <taxon>Pseudomonadota</taxon>
        <taxon>Gammaproteobacteria</taxon>
        <taxon>Legionellales</taxon>
        <taxon>Coxiellaceae</taxon>
        <taxon>Coxiella</taxon>
    </lineage>
</organism>
<dbReference type="Proteomes" id="UP000008555">
    <property type="component" value="Chromosome"/>
</dbReference>
<protein>
    <submittedName>
        <fullName evidence="1">Hypothetical exported protein</fullName>
    </submittedName>
</protein>
<dbReference type="HOGENOM" id="CLU_1640932_0_0_6"/>